<dbReference type="EMBL" id="AK128534">
    <property type="protein sequence ID" value="BAC87486.1"/>
    <property type="molecule type" value="mRNA"/>
</dbReference>
<dbReference type="PeptideAtlas" id="Q6ZR35"/>
<accession>Q6ZR35</accession>
<evidence type="ECO:0000313" key="1">
    <source>
        <dbReference type="EMBL" id="BAC87486.1"/>
    </source>
</evidence>
<sequence length="143" mass="16007">MAKGLLEPHPSFKFWFKKFHAMPHMALPRCLFDLPGLSVLSSPLSSFAMWLGGGWRPPCWPLGAAAKARRLRTPWHLWISTTRLLFCSCLCKNENLPPYHLCCVGLRRHGLTHPASCKPSGTSQCSPPAFYYSHHPGTLVQAP</sequence>
<dbReference type="AlphaFoldDB" id="Q6ZR35"/>
<name>Q6ZR35_HUMAN</name>
<reference evidence="1" key="1">
    <citation type="submission" date="2003-07" db="EMBL/GenBank/DDBJ databases">
        <title>NEDO human cDNA sequencing project.</title>
        <authorList>
            <person name="Oshima A."/>
            <person name="Takahashi-Fujii A."/>
            <person name="Tanase T."/>
            <person name="Imose N."/>
            <person name="Takeuchi K."/>
            <person name="Arita M."/>
            <person name="Musashino K."/>
            <person name="Yuuki H."/>
            <person name="Hara H."/>
            <person name="Sugiyama T."/>
            <person name="Irie R."/>
            <person name="Otsuki T."/>
            <person name="Sato H."/>
            <person name="Ota T."/>
            <person name="Wakamatsu A."/>
            <person name="Ishii S."/>
            <person name="Yamamoto J."/>
            <person name="Isono Y."/>
            <person name="Kawai-Hio Y."/>
            <person name="Saito K."/>
            <person name="Nishikawa T."/>
            <person name="Kimura K."/>
            <person name="Yamashita H."/>
            <person name="Matsuo K."/>
            <person name="Nakamura Y."/>
            <person name="Sekine M."/>
            <person name="Kikuchi H."/>
            <person name="Kanda K."/>
            <person name="Wagatsuma M."/>
            <person name="Murakawa K."/>
            <person name="Kanehori K."/>
            <person name="Sugiyama A."/>
            <person name="Kawakami B."/>
            <person name="Suzuki Y."/>
            <person name="Sugano S."/>
            <person name="Nagahari K."/>
            <person name="Masuho Y."/>
            <person name="Nagai K."/>
            <person name="Isogai T."/>
        </authorList>
    </citation>
    <scope>NUCLEOTIDE SEQUENCE</scope>
    <source>
        <tissue evidence="1">Trachea</tissue>
    </source>
</reference>
<proteinExistence type="evidence at transcript level"/>
<organism evidence="1">
    <name type="scientific">Homo sapiens</name>
    <name type="common">Human</name>
    <dbReference type="NCBI Taxonomy" id="9606"/>
    <lineage>
        <taxon>Eukaryota</taxon>
        <taxon>Metazoa</taxon>
        <taxon>Chordata</taxon>
        <taxon>Craniata</taxon>
        <taxon>Vertebrata</taxon>
        <taxon>Euteleostomi</taxon>
        <taxon>Mammalia</taxon>
        <taxon>Eutheria</taxon>
        <taxon>Euarchontoglires</taxon>
        <taxon>Primates</taxon>
        <taxon>Haplorrhini</taxon>
        <taxon>Catarrhini</taxon>
        <taxon>Hominidae</taxon>
        <taxon>Homo</taxon>
    </lineage>
</organism>
<protein>
    <submittedName>
        <fullName evidence="1">cDNA FLJ46692 fis, clone TRACH3012718</fullName>
    </submittedName>
</protein>